<evidence type="ECO:0000256" key="1">
    <source>
        <dbReference type="ARBA" id="ARBA00004123"/>
    </source>
</evidence>
<gene>
    <name evidence="9" type="ORF">BCV69DRAFT_280528</name>
</gene>
<feature type="region of interest" description="Disordered" evidence="7">
    <location>
        <begin position="81"/>
        <end position="133"/>
    </location>
</feature>
<dbReference type="GO" id="GO:0004527">
    <property type="term" value="F:exonuclease activity"/>
    <property type="evidence" value="ECO:0007669"/>
    <property type="project" value="UniProtKB-KW"/>
</dbReference>
<evidence type="ECO:0000313" key="10">
    <source>
        <dbReference type="Proteomes" id="UP000245942"/>
    </source>
</evidence>
<feature type="compositionally biased region" description="Polar residues" evidence="7">
    <location>
        <begin position="637"/>
        <end position="662"/>
    </location>
</feature>
<evidence type="ECO:0000256" key="6">
    <source>
        <dbReference type="ARBA" id="ARBA00023242"/>
    </source>
</evidence>
<name>A0A316UCK0_9BASI</name>
<keyword evidence="4" id="KW-0378">Hydrolase</keyword>
<dbReference type="SMART" id="SM00479">
    <property type="entry name" value="EXOIII"/>
    <property type="match status" value="1"/>
</dbReference>
<dbReference type="GO" id="GO:0010629">
    <property type="term" value="P:negative regulation of gene expression"/>
    <property type="evidence" value="ECO:0007669"/>
    <property type="project" value="UniProtKB-ARBA"/>
</dbReference>
<protein>
    <recommendedName>
        <fullName evidence="8">Exonuclease domain-containing protein</fullName>
    </recommendedName>
</protein>
<dbReference type="RefSeq" id="XP_025350079.1">
    <property type="nucleotide sequence ID" value="XM_025491642.1"/>
</dbReference>
<keyword evidence="6" id="KW-0539">Nucleus</keyword>
<dbReference type="InterPro" id="IPR012337">
    <property type="entry name" value="RNaseH-like_sf"/>
</dbReference>
<feature type="domain" description="Exonuclease" evidence="8">
    <location>
        <begin position="461"/>
        <end position="623"/>
    </location>
</feature>
<evidence type="ECO:0000313" key="9">
    <source>
        <dbReference type="EMBL" id="PWN22919.1"/>
    </source>
</evidence>
<dbReference type="CDD" id="cd06145">
    <property type="entry name" value="REX1_like"/>
    <property type="match status" value="1"/>
</dbReference>
<feature type="region of interest" description="Disordered" evidence="7">
    <location>
        <begin position="622"/>
        <end position="723"/>
    </location>
</feature>
<dbReference type="FunFam" id="3.30.420.10:FF:000031">
    <property type="entry name" value="RNA exonuclease 1"/>
    <property type="match status" value="1"/>
</dbReference>
<dbReference type="Proteomes" id="UP000245942">
    <property type="component" value="Unassembled WGS sequence"/>
</dbReference>
<comment type="subcellular location">
    <subcellularLocation>
        <location evidence="1">Nucleus</location>
    </subcellularLocation>
</comment>
<evidence type="ECO:0000259" key="8">
    <source>
        <dbReference type="SMART" id="SM00479"/>
    </source>
</evidence>
<feature type="region of interest" description="Disordered" evidence="7">
    <location>
        <begin position="31"/>
        <end position="50"/>
    </location>
</feature>
<dbReference type="InterPro" id="IPR013520">
    <property type="entry name" value="Ribonucl_H"/>
</dbReference>
<feature type="compositionally biased region" description="Polar residues" evidence="7">
    <location>
        <begin position="690"/>
        <end position="704"/>
    </location>
</feature>
<evidence type="ECO:0000256" key="3">
    <source>
        <dbReference type="ARBA" id="ARBA00022722"/>
    </source>
</evidence>
<accession>A0A316UCK0</accession>
<evidence type="ECO:0000256" key="5">
    <source>
        <dbReference type="ARBA" id="ARBA00022839"/>
    </source>
</evidence>
<feature type="compositionally biased region" description="Low complexity" evidence="7">
    <location>
        <begin position="82"/>
        <end position="92"/>
    </location>
</feature>
<dbReference type="GeneID" id="37013376"/>
<organism evidence="9 10">
    <name type="scientific">Pseudomicrostroma glucosiphilum</name>
    <dbReference type="NCBI Taxonomy" id="1684307"/>
    <lineage>
        <taxon>Eukaryota</taxon>
        <taxon>Fungi</taxon>
        <taxon>Dikarya</taxon>
        <taxon>Basidiomycota</taxon>
        <taxon>Ustilaginomycotina</taxon>
        <taxon>Exobasidiomycetes</taxon>
        <taxon>Microstromatales</taxon>
        <taxon>Microstromatales incertae sedis</taxon>
        <taxon>Pseudomicrostroma</taxon>
    </lineage>
</organism>
<dbReference type="PANTHER" id="PTHR12801:SF115">
    <property type="entry name" value="FI18136P1-RELATED"/>
    <property type="match status" value="1"/>
</dbReference>
<dbReference type="AlphaFoldDB" id="A0A316UCK0"/>
<keyword evidence="5" id="KW-0269">Exonuclease</keyword>
<keyword evidence="3" id="KW-0540">Nuclease</keyword>
<dbReference type="InterPro" id="IPR047021">
    <property type="entry name" value="REXO1/3/4-like"/>
</dbReference>
<dbReference type="InterPro" id="IPR034922">
    <property type="entry name" value="REX1-like_exo"/>
</dbReference>
<dbReference type="OrthoDB" id="8191639at2759"/>
<dbReference type="PANTHER" id="PTHR12801">
    <property type="entry name" value="RNA EXONUCLEASE REXO1 / RECO3 FAMILY MEMBER-RELATED"/>
    <property type="match status" value="1"/>
</dbReference>
<keyword evidence="10" id="KW-1185">Reference proteome</keyword>
<comment type="similarity">
    <text evidence="2">Belongs to the REXO1/REXO3 family.</text>
</comment>
<dbReference type="Gene3D" id="3.30.420.10">
    <property type="entry name" value="Ribonuclease H-like superfamily/Ribonuclease H"/>
    <property type="match status" value="1"/>
</dbReference>
<dbReference type="GO" id="GO:0003676">
    <property type="term" value="F:nucleic acid binding"/>
    <property type="evidence" value="ECO:0007669"/>
    <property type="project" value="InterPro"/>
</dbReference>
<dbReference type="GO" id="GO:0005634">
    <property type="term" value="C:nucleus"/>
    <property type="evidence" value="ECO:0007669"/>
    <property type="project" value="UniProtKB-SubCell"/>
</dbReference>
<reference evidence="9 10" key="1">
    <citation type="journal article" date="2018" name="Mol. Biol. Evol.">
        <title>Broad Genomic Sampling Reveals a Smut Pathogenic Ancestry of the Fungal Clade Ustilaginomycotina.</title>
        <authorList>
            <person name="Kijpornyongpan T."/>
            <person name="Mondo S.J."/>
            <person name="Barry K."/>
            <person name="Sandor L."/>
            <person name="Lee J."/>
            <person name="Lipzen A."/>
            <person name="Pangilinan J."/>
            <person name="LaButti K."/>
            <person name="Hainaut M."/>
            <person name="Henrissat B."/>
            <person name="Grigoriev I.V."/>
            <person name="Spatafora J.W."/>
            <person name="Aime M.C."/>
        </authorList>
    </citation>
    <scope>NUCLEOTIDE SEQUENCE [LARGE SCALE GENOMIC DNA]</scope>
    <source>
        <strain evidence="9 10">MCA 4718</strain>
    </source>
</reference>
<evidence type="ECO:0000256" key="4">
    <source>
        <dbReference type="ARBA" id="ARBA00022801"/>
    </source>
</evidence>
<proteinExistence type="inferred from homology"/>
<sequence length="723" mass="77159">MFRPLGLLNHIPCPAQTEALCGSSRSECPFQHTTAAPRDPAEDQSIPSSSSVLLPASQRLGAASSNVSSSPPAKRLKVNAYQATATSQSSSTGNSKDAGDDGGWTTVSHKKPVLDSPGVTREPVRASSSSAASSEAAFRRPPIVVASAHPRSSQIPLSSRNTSLKTLWTIFNAAYAPLLVSEIPEVQDAGRRLAFQDSLSQEKDIFSKASKTSYRTSIVTAATGIRKRDTAAVALAEKLAQDLGRTAKDIAQLLRESCSEVGTNSEVQGKRAAIEERRKTRLTSAKLRQHHFLCPPADLPSFGYAVEPRDASIEEAWGLGSSAPDAVGEKKDCNRCGKEFIVGGEVGDDGFRQGQDERACHYHWGKKRFERDAGVAGRSKVQFWTCCNRPVESGHLAPSLSVLAGFGGPSAFVEGDETCANGPHVFKEDRVEDLHKREGFVTSRELAEAMIAEADRIAPLEIAAIDCELGYTTAGMSMTRVTVLDESGAIVLDELVKPRAEVLDPNLRFSGVTKEQLEQPGVKSLPEVRREIARFVGPDTIIIGHGLENDLNAMRLLHTTVVDTALLFPHHKGLPFRHGLKLLSSKHLQRSIQDGPATAGHSSVEDSKASLDLVKWKMSTDARSPFSPATLPGSGSVRATSGTVRQNMSPSTPAGHSNTIGSTPPGRVATLASRATSGSPSAGDVGRPDASNQKMPSNPFSRSAHSPPAPADAMSGLFIPRRR</sequence>
<dbReference type="SUPFAM" id="SSF53098">
    <property type="entry name" value="Ribonuclease H-like"/>
    <property type="match status" value="1"/>
</dbReference>
<dbReference type="EMBL" id="KZ819322">
    <property type="protein sequence ID" value="PWN22919.1"/>
    <property type="molecule type" value="Genomic_DNA"/>
</dbReference>
<dbReference type="STRING" id="1684307.A0A316UCK0"/>
<evidence type="ECO:0000256" key="7">
    <source>
        <dbReference type="SAM" id="MobiDB-lite"/>
    </source>
</evidence>
<evidence type="ECO:0000256" key="2">
    <source>
        <dbReference type="ARBA" id="ARBA00006357"/>
    </source>
</evidence>
<dbReference type="InterPro" id="IPR036397">
    <property type="entry name" value="RNaseH_sf"/>
</dbReference>